<dbReference type="EMBL" id="KZ825981">
    <property type="protein sequence ID" value="PYH90488.1"/>
    <property type="molecule type" value="Genomic_DNA"/>
</dbReference>
<name>A0A319DQV3_9EURO</name>
<dbReference type="STRING" id="1448320.A0A319DQV3"/>
<dbReference type="Gene3D" id="3.80.10.10">
    <property type="entry name" value="Ribonuclease Inhibitor"/>
    <property type="match status" value="1"/>
</dbReference>
<evidence type="ECO:0000313" key="1">
    <source>
        <dbReference type="EMBL" id="PYH90488.1"/>
    </source>
</evidence>
<reference evidence="1 2" key="1">
    <citation type="submission" date="2018-02" db="EMBL/GenBank/DDBJ databases">
        <title>The genomes of Aspergillus section Nigri reveals drivers in fungal speciation.</title>
        <authorList>
            <consortium name="DOE Joint Genome Institute"/>
            <person name="Vesth T.C."/>
            <person name="Nybo J."/>
            <person name="Theobald S."/>
            <person name="Brandl J."/>
            <person name="Frisvad J.C."/>
            <person name="Nielsen K.F."/>
            <person name="Lyhne E.K."/>
            <person name="Kogle M.E."/>
            <person name="Kuo A."/>
            <person name="Riley R."/>
            <person name="Clum A."/>
            <person name="Nolan M."/>
            <person name="Lipzen A."/>
            <person name="Salamov A."/>
            <person name="Henrissat B."/>
            <person name="Wiebenga A."/>
            <person name="De vries R.P."/>
            <person name="Grigoriev I.V."/>
            <person name="Mortensen U.H."/>
            <person name="Andersen M.R."/>
            <person name="Baker S.E."/>
        </authorList>
    </citation>
    <scope>NUCLEOTIDE SEQUENCE [LARGE SCALE GENOMIC DNA]</scope>
    <source>
        <strain evidence="1 2">CBS 707.79</strain>
    </source>
</reference>
<dbReference type="AlphaFoldDB" id="A0A319DQV3"/>
<evidence type="ECO:0008006" key="3">
    <source>
        <dbReference type="Google" id="ProtNLM"/>
    </source>
</evidence>
<gene>
    <name evidence="1" type="ORF">BO71DRAFT_487074</name>
</gene>
<dbReference type="SUPFAM" id="SSF52047">
    <property type="entry name" value="RNI-like"/>
    <property type="match status" value="1"/>
</dbReference>
<accession>A0A319DQV3</accession>
<proteinExistence type="predicted"/>
<dbReference type="VEuPathDB" id="FungiDB:BO71DRAFT_487074"/>
<dbReference type="OrthoDB" id="3945550at2759"/>
<evidence type="ECO:0000313" key="2">
    <source>
        <dbReference type="Proteomes" id="UP000247810"/>
    </source>
</evidence>
<dbReference type="Proteomes" id="UP000247810">
    <property type="component" value="Unassembled WGS sequence"/>
</dbReference>
<sequence>MAGPTLNLDVWRLIFEASTTKDLSILCLVSKKFKFIATPVLYRSIELLPGKQHASIDSDSELPKGRWLLLSRLEDGANDLLRAWVQEVTISYPPDFLDHEFLRKLESNDRLAKLIARLPNFRRFSIGVTSLQSDKVIRTICDHAKKPELLLFNQDGEMQDGGFYNRSFPCVSTLHARVNPWDEGGGPNRGPNRTVPAIQKLEEKFPPLESLQFSGYKMEDEEWMGWRDGLRWDRLSSLSVGPDNCIDVLGRLAGYATSLTTLKVSKWELDHLDDHCPKLRSLQLGINRVKGQFPEAVLDKIATGFKSLKNLSLHFELGLSDMNHPIKPTINYTSVRNIGQKFFNRRKQSGIDVPEWFTLTIWTGSYFRRWAYWEPPLPGLKYELRLPSDPTGEISFRHLDGEKLDMVLAGKIKINPLEETCLRKKVQRVVDGPREDDPMTEDDL</sequence>
<keyword evidence="2" id="KW-1185">Reference proteome</keyword>
<dbReference type="InterPro" id="IPR032675">
    <property type="entry name" value="LRR_dom_sf"/>
</dbReference>
<protein>
    <recommendedName>
        <fullName evidence="3">F-box domain-containing protein</fullName>
    </recommendedName>
</protein>
<organism evidence="1 2">
    <name type="scientific">Aspergillus ellipticus CBS 707.79</name>
    <dbReference type="NCBI Taxonomy" id="1448320"/>
    <lineage>
        <taxon>Eukaryota</taxon>
        <taxon>Fungi</taxon>
        <taxon>Dikarya</taxon>
        <taxon>Ascomycota</taxon>
        <taxon>Pezizomycotina</taxon>
        <taxon>Eurotiomycetes</taxon>
        <taxon>Eurotiomycetidae</taxon>
        <taxon>Eurotiales</taxon>
        <taxon>Aspergillaceae</taxon>
        <taxon>Aspergillus</taxon>
        <taxon>Aspergillus subgen. Circumdati</taxon>
    </lineage>
</organism>